<dbReference type="CDD" id="cd00637">
    <property type="entry name" value="7tm_classA_rhodopsin-like"/>
    <property type="match status" value="2"/>
</dbReference>
<keyword evidence="3 9" id="KW-0812">Transmembrane</keyword>
<evidence type="ECO:0000256" key="5">
    <source>
        <dbReference type="ARBA" id="ARBA00023040"/>
    </source>
</evidence>
<feature type="transmembrane region" description="Helical" evidence="9">
    <location>
        <begin position="154"/>
        <end position="175"/>
    </location>
</feature>
<feature type="domain" description="G-protein coupled receptors family 1 profile" evidence="10">
    <location>
        <begin position="20"/>
        <end position="265"/>
    </location>
</feature>
<protein>
    <recommendedName>
        <fullName evidence="10">G-protein coupled receptors family 1 profile domain-containing protein</fullName>
    </recommendedName>
</protein>
<feature type="transmembrane region" description="Helical" evidence="9">
    <location>
        <begin position="207"/>
        <end position="232"/>
    </location>
</feature>
<reference evidence="11 12" key="1">
    <citation type="submission" date="2022-05" db="EMBL/GenBank/DDBJ databases">
        <authorList>
            <consortium name="Genoscope - CEA"/>
            <person name="William W."/>
        </authorList>
    </citation>
    <scope>NUCLEOTIDE SEQUENCE [LARGE SCALE GENOMIC DNA]</scope>
</reference>
<evidence type="ECO:0000256" key="6">
    <source>
        <dbReference type="ARBA" id="ARBA00023136"/>
    </source>
</evidence>
<feature type="transmembrane region" description="Helical" evidence="9">
    <location>
        <begin position="559"/>
        <end position="581"/>
    </location>
</feature>
<feature type="transmembrane region" description="Helical" evidence="9">
    <location>
        <begin position="523"/>
        <end position="547"/>
    </location>
</feature>
<feature type="transmembrane region" description="Helical" evidence="9">
    <location>
        <begin position="40"/>
        <end position="66"/>
    </location>
</feature>
<keyword evidence="6 9" id="KW-0472">Membrane</keyword>
<evidence type="ECO:0000256" key="8">
    <source>
        <dbReference type="ARBA" id="ARBA00023224"/>
    </source>
</evidence>
<evidence type="ECO:0000256" key="3">
    <source>
        <dbReference type="ARBA" id="ARBA00022692"/>
    </source>
</evidence>
<dbReference type="SUPFAM" id="SSF81321">
    <property type="entry name" value="Family A G protein-coupled receptor-like"/>
    <property type="match status" value="2"/>
</dbReference>
<accession>A0ABN8QVG4</accession>
<keyword evidence="2" id="KW-1003">Cell membrane</keyword>
<dbReference type="Pfam" id="PF00001">
    <property type="entry name" value="7tm_1"/>
    <property type="match status" value="3"/>
</dbReference>
<feature type="transmembrane region" description="Helical" evidence="9">
    <location>
        <begin position="468"/>
        <end position="488"/>
    </location>
</feature>
<feature type="transmembrane region" description="Helical" evidence="9">
    <location>
        <begin position="400"/>
        <end position="418"/>
    </location>
</feature>
<evidence type="ECO:0000256" key="2">
    <source>
        <dbReference type="ARBA" id="ARBA00022475"/>
    </source>
</evidence>
<evidence type="ECO:0000256" key="4">
    <source>
        <dbReference type="ARBA" id="ARBA00022989"/>
    </source>
</evidence>
<dbReference type="Gene3D" id="1.20.1070.10">
    <property type="entry name" value="Rhodopsin 7-helix transmembrane proteins"/>
    <property type="match status" value="2"/>
</dbReference>
<proteinExistence type="predicted"/>
<feature type="transmembrane region" description="Helical" evidence="9">
    <location>
        <begin position="354"/>
        <end position="380"/>
    </location>
</feature>
<dbReference type="EMBL" id="CALNXK010000160">
    <property type="protein sequence ID" value="CAH3171024.1"/>
    <property type="molecule type" value="Genomic_DNA"/>
</dbReference>
<dbReference type="PRINTS" id="PR00237">
    <property type="entry name" value="GPCRRHODOPSN"/>
</dbReference>
<feature type="transmembrane region" description="Helical" evidence="9">
    <location>
        <begin position="86"/>
        <end position="104"/>
    </location>
</feature>
<dbReference type="Proteomes" id="UP001159405">
    <property type="component" value="Unassembled WGS sequence"/>
</dbReference>
<gene>
    <name evidence="11" type="ORF">PLOB_00011524</name>
</gene>
<keyword evidence="12" id="KW-1185">Reference proteome</keyword>
<keyword evidence="5" id="KW-0297">G-protein coupled receptor</keyword>
<feature type="transmembrane region" description="Helical" evidence="9">
    <location>
        <begin position="125"/>
        <end position="142"/>
    </location>
</feature>
<keyword evidence="8" id="KW-0807">Transducer</keyword>
<evidence type="ECO:0000256" key="9">
    <source>
        <dbReference type="SAM" id="Phobius"/>
    </source>
</evidence>
<organism evidence="11 12">
    <name type="scientific">Porites lobata</name>
    <dbReference type="NCBI Taxonomy" id="104759"/>
    <lineage>
        <taxon>Eukaryota</taxon>
        <taxon>Metazoa</taxon>
        <taxon>Cnidaria</taxon>
        <taxon>Anthozoa</taxon>
        <taxon>Hexacorallia</taxon>
        <taxon>Scleractinia</taxon>
        <taxon>Fungiina</taxon>
        <taxon>Poritidae</taxon>
        <taxon>Porites</taxon>
    </lineage>
</organism>
<dbReference type="InterPro" id="IPR017452">
    <property type="entry name" value="GPCR_Rhodpsn_7TM"/>
</dbReference>
<keyword evidence="4 9" id="KW-1133">Transmembrane helix</keyword>
<feature type="transmembrane region" description="Helical" evidence="9">
    <location>
        <begin position="317"/>
        <end position="342"/>
    </location>
</feature>
<sequence>MCLIINIILNIITCPFTVLLNAAVIIAVKTRPTLQSYANILLACLAATDAVSGVLAQPSFILYMMLLLLGVGGKSAEDAAQSFHYSSIRAVLVCSSLHLILVTYERVIAIKFTMYYPVFVTRQTLKIAVGTFWFLSISSEVLKHAIDNPLCSNVIAVVALISCVVFVSISYFLLYQETRRHQRKMKTEQIPQGEVKRFAKENKALKTTVFVVGAVLMCFFPMFILISLVILWSGPAVIASSWFFVLTPFVRTLSMFNSFLNPLIYCLRQREMRKFVLRFPKSIQKPAGESFNSTFMFSNNTLDEPASRLSTQAQLSLIINIIINIVTCPFTVLLNAVVIVAVKTRSTLQSYANILLACLAATDAVSGVLAQPSFILYMMLLLLGVGGKSAEDAVHLFHNSVLRAVLVCSSLHLILVTYERVIAIKFTMYYPVCVTEQKLKIAVTAFWLLSISSEVLKHAIEDSLYSNVIAAVALISCVLFISISYSLLHQETRRHQRKMKTEQIPQEEVERFAKENKALKTTVFVVGAVLLCFIPVFILLLLVFLWSGNVVVQANLFHVLTPFVRTFSMFNSFLNPLIYCLRQREMRKFVLRFPKTVQVVQPANN</sequence>
<dbReference type="PANTHER" id="PTHR24249">
    <property type="entry name" value="HISTAMINE RECEPTOR-RELATED G-PROTEIN COUPLED RECEPTOR"/>
    <property type="match status" value="1"/>
</dbReference>
<dbReference type="InterPro" id="IPR050569">
    <property type="entry name" value="TAAR"/>
</dbReference>
<comment type="caution">
    <text evidence="11">The sequence shown here is derived from an EMBL/GenBank/DDBJ whole genome shotgun (WGS) entry which is preliminary data.</text>
</comment>
<evidence type="ECO:0000313" key="12">
    <source>
        <dbReference type="Proteomes" id="UP001159405"/>
    </source>
</evidence>
<evidence type="ECO:0000259" key="10">
    <source>
        <dbReference type="PROSITE" id="PS50262"/>
    </source>
</evidence>
<dbReference type="PROSITE" id="PS50262">
    <property type="entry name" value="G_PROTEIN_RECEP_F1_2"/>
    <property type="match status" value="2"/>
</dbReference>
<feature type="transmembrane region" description="Helical" evidence="9">
    <location>
        <begin position="6"/>
        <end position="28"/>
    </location>
</feature>
<feature type="domain" description="G-protein coupled receptors family 1 profile" evidence="10">
    <location>
        <begin position="334"/>
        <end position="579"/>
    </location>
</feature>
<keyword evidence="7" id="KW-0675">Receptor</keyword>
<evidence type="ECO:0000313" key="11">
    <source>
        <dbReference type="EMBL" id="CAH3171024.1"/>
    </source>
</evidence>
<evidence type="ECO:0000256" key="7">
    <source>
        <dbReference type="ARBA" id="ARBA00023170"/>
    </source>
</evidence>
<dbReference type="PANTHER" id="PTHR24249:SF421">
    <property type="entry name" value="G-PROTEIN COUPLED RECEPTORS FAMILY 1 PROFILE DOMAIN-CONTAINING PROTEIN"/>
    <property type="match status" value="1"/>
</dbReference>
<dbReference type="InterPro" id="IPR000276">
    <property type="entry name" value="GPCR_Rhodpsn"/>
</dbReference>
<name>A0ABN8QVG4_9CNID</name>
<comment type="subcellular location">
    <subcellularLocation>
        <location evidence="1">Cell membrane</location>
        <topology evidence="1">Multi-pass membrane protein</topology>
    </subcellularLocation>
</comment>
<evidence type="ECO:0000256" key="1">
    <source>
        <dbReference type="ARBA" id="ARBA00004651"/>
    </source>
</evidence>